<evidence type="ECO:0000313" key="1">
    <source>
        <dbReference type="EMBL" id="SEW51207.1"/>
    </source>
</evidence>
<dbReference type="STRING" id="29529.SAMN04488122_4170"/>
<dbReference type="RefSeq" id="WP_089897653.1">
    <property type="nucleotide sequence ID" value="NZ_FOJG01000002.1"/>
</dbReference>
<organism evidence="1 2">
    <name type="scientific">Chitinophaga arvensicola</name>
    <dbReference type="NCBI Taxonomy" id="29529"/>
    <lineage>
        <taxon>Bacteria</taxon>
        <taxon>Pseudomonadati</taxon>
        <taxon>Bacteroidota</taxon>
        <taxon>Chitinophagia</taxon>
        <taxon>Chitinophagales</taxon>
        <taxon>Chitinophagaceae</taxon>
        <taxon>Chitinophaga</taxon>
    </lineage>
</organism>
<name>A0A1I0S6V1_9BACT</name>
<dbReference type="AlphaFoldDB" id="A0A1I0S6V1"/>
<evidence type="ECO:0000313" key="2">
    <source>
        <dbReference type="Proteomes" id="UP000199310"/>
    </source>
</evidence>
<sequence length="84" mass="9661">MDNAQNVLLKIHTLLSSTSLSFRQKVCEECNWSIPTFYRRIRLINTPDKEGKLSTAVSSAEEAMIIKIMNTVYQELSNELQQIQ</sequence>
<dbReference type="Proteomes" id="UP000199310">
    <property type="component" value="Unassembled WGS sequence"/>
</dbReference>
<proteinExistence type="predicted"/>
<keyword evidence="2" id="KW-1185">Reference proteome</keyword>
<accession>A0A1I0S6V1</accession>
<dbReference type="OrthoDB" id="672834at2"/>
<reference evidence="2" key="1">
    <citation type="submission" date="2016-10" db="EMBL/GenBank/DDBJ databases">
        <authorList>
            <person name="Varghese N."/>
            <person name="Submissions S."/>
        </authorList>
    </citation>
    <scope>NUCLEOTIDE SEQUENCE [LARGE SCALE GENOMIC DNA]</scope>
    <source>
        <strain evidence="2">DSM 3695</strain>
    </source>
</reference>
<dbReference type="EMBL" id="FOJG01000002">
    <property type="protein sequence ID" value="SEW51207.1"/>
    <property type="molecule type" value="Genomic_DNA"/>
</dbReference>
<gene>
    <name evidence="1" type="ORF">SAMN04488122_4170</name>
</gene>
<protein>
    <submittedName>
        <fullName evidence="1">Uncharacterized protein</fullName>
    </submittedName>
</protein>